<keyword evidence="1" id="KW-0812">Transmembrane</keyword>
<comment type="caution">
    <text evidence="2">The sequence shown here is derived from an EMBL/GenBank/DDBJ whole genome shotgun (WGS) entry which is preliminary data.</text>
</comment>
<dbReference type="Proteomes" id="UP000813444">
    <property type="component" value="Unassembled WGS sequence"/>
</dbReference>
<reference evidence="2" key="1">
    <citation type="journal article" date="2021" name="Nat. Commun.">
        <title>Genetic determinants of endophytism in the Arabidopsis root mycobiome.</title>
        <authorList>
            <person name="Mesny F."/>
            <person name="Miyauchi S."/>
            <person name="Thiergart T."/>
            <person name="Pickel B."/>
            <person name="Atanasova L."/>
            <person name="Karlsson M."/>
            <person name="Huettel B."/>
            <person name="Barry K.W."/>
            <person name="Haridas S."/>
            <person name="Chen C."/>
            <person name="Bauer D."/>
            <person name="Andreopoulos W."/>
            <person name="Pangilinan J."/>
            <person name="LaButti K."/>
            <person name="Riley R."/>
            <person name="Lipzen A."/>
            <person name="Clum A."/>
            <person name="Drula E."/>
            <person name="Henrissat B."/>
            <person name="Kohler A."/>
            <person name="Grigoriev I.V."/>
            <person name="Martin F.M."/>
            <person name="Hacquard S."/>
        </authorList>
    </citation>
    <scope>NUCLEOTIDE SEQUENCE</scope>
    <source>
        <strain evidence="2">MPI-CAGE-CH-0235</strain>
    </source>
</reference>
<keyword evidence="3" id="KW-1185">Reference proteome</keyword>
<proteinExistence type="predicted"/>
<dbReference type="OrthoDB" id="3434980at2759"/>
<sequence length="109" mass="12349">MLSFKFLTVTFFLGVTCAGLYLAQLNQRKLGSMSERKSVTYTFQGFEEYAKQNETVTTIIKEDTGSEFWRMNRMLPPTAYPPPLTLPAIEKLKTLEGVIVNDLEETGTD</sequence>
<dbReference type="EMBL" id="JAGPNK010000021">
    <property type="protein sequence ID" value="KAH7304749.1"/>
    <property type="molecule type" value="Genomic_DNA"/>
</dbReference>
<name>A0A8K0SFA3_9HYPO</name>
<evidence type="ECO:0000313" key="2">
    <source>
        <dbReference type="EMBL" id="KAH7304749.1"/>
    </source>
</evidence>
<evidence type="ECO:0000256" key="1">
    <source>
        <dbReference type="SAM" id="Phobius"/>
    </source>
</evidence>
<protein>
    <submittedName>
        <fullName evidence="2">Uncharacterized protein</fullName>
    </submittedName>
</protein>
<accession>A0A8K0SFA3</accession>
<dbReference type="AlphaFoldDB" id="A0A8K0SFA3"/>
<organism evidence="2 3">
    <name type="scientific">Stachybotrys elegans</name>
    <dbReference type="NCBI Taxonomy" id="80388"/>
    <lineage>
        <taxon>Eukaryota</taxon>
        <taxon>Fungi</taxon>
        <taxon>Dikarya</taxon>
        <taxon>Ascomycota</taxon>
        <taxon>Pezizomycotina</taxon>
        <taxon>Sordariomycetes</taxon>
        <taxon>Hypocreomycetidae</taxon>
        <taxon>Hypocreales</taxon>
        <taxon>Stachybotryaceae</taxon>
        <taxon>Stachybotrys</taxon>
    </lineage>
</organism>
<evidence type="ECO:0000313" key="3">
    <source>
        <dbReference type="Proteomes" id="UP000813444"/>
    </source>
</evidence>
<feature type="transmembrane region" description="Helical" evidence="1">
    <location>
        <begin position="6"/>
        <end position="23"/>
    </location>
</feature>
<keyword evidence="1" id="KW-1133">Transmembrane helix</keyword>
<gene>
    <name evidence="2" type="ORF">B0I35DRAFT_444844</name>
</gene>
<keyword evidence="1" id="KW-0472">Membrane</keyword>